<comment type="caution">
    <text evidence="3">The sequence shown here is derived from an EMBL/GenBank/DDBJ whole genome shotgun (WGS) entry which is preliminary data.</text>
</comment>
<dbReference type="AlphaFoldDB" id="A0A4S4MWS0"/>
<feature type="coiled-coil region" evidence="1">
    <location>
        <begin position="103"/>
        <end position="130"/>
    </location>
</feature>
<reference evidence="3 4" key="1">
    <citation type="submission" date="2019-02" db="EMBL/GenBank/DDBJ databases">
        <title>Genome sequencing of the rare red list fungi Antrodiella citrinella (Flaviporus citrinellus).</title>
        <authorList>
            <person name="Buettner E."/>
            <person name="Kellner H."/>
        </authorList>
    </citation>
    <scope>NUCLEOTIDE SEQUENCE [LARGE SCALE GENOMIC DNA]</scope>
    <source>
        <strain evidence="3 4">DSM 108506</strain>
    </source>
</reference>
<accession>A0A4S4MWS0</accession>
<evidence type="ECO:0000313" key="3">
    <source>
        <dbReference type="EMBL" id="THH27860.1"/>
    </source>
</evidence>
<gene>
    <name evidence="3" type="ORF">EUX98_g6319</name>
</gene>
<protein>
    <submittedName>
        <fullName evidence="3">Uncharacterized protein</fullName>
    </submittedName>
</protein>
<name>A0A4S4MWS0_9APHY</name>
<evidence type="ECO:0000256" key="2">
    <source>
        <dbReference type="SAM" id="MobiDB-lite"/>
    </source>
</evidence>
<organism evidence="3 4">
    <name type="scientific">Antrodiella citrinella</name>
    <dbReference type="NCBI Taxonomy" id="2447956"/>
    <lineage>
        <taxon>Eukaryota</taxon>
        <taxon>Fungi</taxon>
        <taxon>Dikarya</taxon>
        <taxon>Basidiomycota</taxon>
        <taxon>Agaricomycotina</taxon>
        <taxon>Agaricomycetes</taxon>
        <taxon>Polyporales</taxon>
        <taxon>Steccherinaceae</taxon>
        <taxon>Antrodiella</taxon>
    </lineage>
</organism>
<dbReference type="Proteomes" id="UP000308730">
    <property type="component" value="Unassembled WGS sequence"/>
</dbReference>
<keyword evidence="1" id="KW-0175">Coiled coil</keyword>
<keyword evidence="4" id="KW-1185">Reference proteome</keyword>
<sequence>MSTVPSKRSTLDSEDPIIKKRAKTFKTQAKKIAKNVKSKASTRDEDYDDTSDFVNDSDFIDDSEDPLVKKRTKKGRTSVKPKTTWEKMNKAAMLTMCRFVADLAVLSAKANRAEEARVMAEVELEKLRGRNVEQPNGRFTPPQTQANGLCCACAQHIPALILQTV</sequence>
<proteinExistence type="predicted"/>
<dbReference type="EMBL" id="SGPM01000219">
    <property type="protein sequence ID" value="THH27860.1"/>
    <property type="molecule type" value="Genomic_DNA"/>
</dbReference>
<feature type="region of interest" description="Disordered" evidence="2">
    <location>
        <begin position="29"/>
        <end position="55"/>
    </location>
</feature>
<evidence type="ECO:0000256" key="1">
    <source>
        <dbReference type="SAM" id="Coils"/>
    </source>
</evidence>
<evidence type="ECO:0000313" key="4">
    <source>
        <dbReference type="Proteomes" id="UP000308730"/>
    </source>
</evidence>